<dbReference type="EMBL" id="CP025781">
    <property type="protein sequence ID" value="QBC44037.1"/>
    <property type="molecule type" value="Genomic_DNA"/>
</dbReference>
<proteinExistence type="predicted"/>
<dbReference type="Pfam" id="PF13946">
    <property type="entry name" value="DUF4214"/>
    <property type="match status" value="1"/>
</dbReference>
<accession>A0A7G3G9L0</accession>
<dbReference type="Proteomes" id="UP000515917">
    <property type="component" value="Chromosome"/>
</dbReference>
<reference evidence="2 3" key="1">
    <citation type="submission" date="2018-01" db="EMBL/GenBank/DDBJ databases">
        <title>Genome sequence of Iodobacter sp. strain PCH194 isolated from Indian Trans-Himalaya.</title>
        <authorList>
            <person name="Kumar V."/>
            <person name="Thakur V."/>
            <person name="Kumar S."/>
            <person name="Singh D."/>
        </authorList>
    </citation>
    <scope>NUCLEOTIDE SEQUENCE [LARGE SCALE GENOMIC DNA]</scope>
    <source>
        <strain evidence="2 3">PCH194</strain>
    </source>
</reference>
<dbReference type="KEGG" id="ifl:C1H71_11185"/>
<feature type="domain" description="DUF4214" evidence="1">
    <location>
        <begin position="8"/>
        <end position="56"/>
    </location>
</feature>
<dbReference type="InterPro" id="IPR011049">
    <property type="entry name" value="Serralysin-like_metalloprot_C"/>
</dbReference>
<evidence type="ECO:0000259" key="1">
    <source>
        <dbReference type="Pfam" id="PF13946"/>
    </source>
</evidence>
<name>A0A7G3G9L0_9NEIS</name>
<evidence type="ECO:0000313" key="3">
    <source>
        <dbReference type="Proteomes" id="UP000515917"/>
    </source>
</evidence>
<keyword evidence="3" id="KW-1185">Reference proteome</keyword>
<dbReference type="SUPFAM" id="SSF51120">
    <property type="entry name" value="beta-Roll"/>
    <property type="match status" value="1"/>
</dbReference>
<sequence length="283" mass="28744">MATAAALAFVQKLYVAYYQRPADYAGQQFWAEKFDKEGGASAIASAFATSAESVTLYGSQALAAQINAVYLASFGRAAETVGLQFYINEINAGRLTTGTMAVAVLNGAVGTDLSTLNSKLAVAAAYTTAVSDNTGILKYVGDASAVAARTFLATVTTANQAASTTEVITQARALVVPTVTTGSTFTLTTATDSITGTAGADTFLATAATTNPTFNAADTINGGAGTDTLNLTIDVLAANGVSGASTSAVEVINFRSVSGNAQAIVGGTSRVPLLLFLIVRLMR</sequence>
<gene>
    <name evidence="2" type="ORF">C1H71_11185</name>
</gene>
<dbReference type="AlphaFoldDB" id="A0A7G3G9L0"/>
<protein>
    <recommendedName>
        <fullName evidence="1">DUF4214 domain-containing protein</fullName>
    </recommendedName>
</protein>
<evidence type="ECO:0000313" key="2">
    <source>
        <dbReference type="EMBL" id="QBC44037.1"/>
    </source>
</evidence>
<dbReference type="RefSeq" id="WP_130106593.1">
    <property type="nucleotide sequence ID" value="NZ_CP025781.1"/>
</dbReference>
<organism evidence="2 3">
    <name type="scientific">Iodobacter fluviatilis</name>
    <dbReference type="NCBI Taxonomy" id="537"/>
    <lineage>
        <taxon>Bacteria</taxon>
        <taxon>Pseudomonadati</taxon>
        <taxon>Pseudomonadota</taxon>
        <taxon>Betaproteobacteria</taxon>
        <taxon>Neisseriales</taxon>
        <taxon>Chitinibacteraceae</taxon>
        <taxon>Iodobacter</taxon>
    </lineage>
</organism>
<dbReference type="InterPro" id="IPR025282">
    <property type="entry name" value="DUF4214"/>
</dbReference>